<comment type="caution">
    <text evidence="2">The sequence shown here is derived from an EMBL/GenBank/DDBJ whole genome shotgun (WGS) entry which is preliminary data.</text>
</comment>
<feature type="compositionally biased region" description="Basic and acidic residues" evidence="1">
    <location>
        <begin position="44"/>
        <end position="71"/>
    </location>
</feature>
<protein>
    <submittedName>
        <fullName evidence="2">Uncharacterized protein</fullName>
    </submittedName>
</protein>
<dbReference type="EMBL" id="JBFCZG010000003">
    <property type="protein sequence ID" value="KAL3424803.1"/>
    <property type="molecule type" value="Genomic_DNA"/>
</dbReference>
<accession>A0ABR4PN83</accession>
<feature type="region of interest" description="Disordered" evidence="1">
    <location>
        <begin position="35"/>
        <end position="71"/>
    </location>
</feature>
<evidence type="ECO:0000313" key="2">
    <source>
        <dbReference type="EMBL" id="KAL3424803.1"/>
    </source>
</evidence>
<keyword evidence="3" id="KW-1185">Reference proteome</keyword>
<evidence type="ECO:0000256" key="1">
    <source>
        <dbReference type="SAM" id="MobiDB-lite"/>
    </source>
</evidence>
<evidence type="ECO:0000313" key="3">
    <source>
        <dbReference type="Proteomes" id="UP001629113"/>
    </source>
</evidence>
<dbReference type="Proteomes" id="UP001629113">
    <property type="component" value="Unassembled WGS sequence"/>
</dbReference>
<reference evidence="2 3" key="1">
    <citation type="submission" date="2024-06" db="EMBL/GenBank/DDBJ databases">
        <title>Complete genome of Phlyctema vagabunda strain 19-DSS-EL-015.</title>
        <authorList>
            <person name="Fiorenzani C."/>
        </authorList>
    </citation>
    <scope>NUCLEOTIDE SEQUENCE [LARGE SCALE GENOMIC DNA]</scope>
    <source>
        <strain evidence="2 3">19-DSS-EL-015</strain>
    </source>
</reference>
<proteinExistence type="predicted"/>
<sequence>MGVRRMSAPLALCPCPHRRSPLFPDVHANPCPFILWRSPRKGHQKEEEKKGRGGKIGRREKERERERGLAR</sequence>
<organism evidence="2 3">
    <name type="scientific">Phlyctema vagabunda</name>
    <dbReference type="NCBI Taxonomy" id="108571"/>
    <lineage>
        <taxon>Eukaryota</taxon>
        <taxon>Fungi</taxon>
        <taxon>Dikarya</taxon>
        <taxon>Ascomycota</taxon>
        <taxon>Pezizomycotina</taxon>
        <taxon>Leotiomycetes</taxon>
        <taxon>Helotiales</taxon>
        <taxon>Dermateaceae</taxon>
        <taxon>Phlyctema</taxon>
    </lineage>
</organism>
<name>A0ABR4PN83_9HELO</name>
<gene>
    <name evidence="2" type="ORF">PVAG01_04084</name>
</gene>